<dbReference type="InterPro" id="IPR052169">
    <property type="entry name" value="CW_Biosynth-Accessory"/>
</dbReference>
<evidence type="ECO:0000259" key="2">
    <source>
        <dbReference type="SMART" id="SM00854"/>
    </source>
</evidence>
<comment type="similarity">
    <text evidence="1">Belongs to the CapA family.</text>
</comment>
<feature type="domain" description="Capsule synthesis protein CapA" evidence="2">
    <location>
        <begin position="319"/>
        <end position="550"/>
    </location>
</feature>
<proteinExistence type="inferred from homology"/>
<protein>
    <submittedName>
        <fullName evidence="3">AmmeMemoRadiSam system protein B</fullName>
    </submittedName>
</protein>
<gene>
    <name evidence="3" type="primary">amrB</name>
    <name evidence="3" type="ORF">CVV26_00425</name>
</gene>
<dbReference type="Pfam" id="PF01875">
    <property type="entry name" value="Memo"/>
    <property type="match status" value="1"/>
</dbReference>
<dbReference type="EMBL" id="PGYQ01000001">
    <property type="protein sequence ID" value="PKL72718.1"/>
    <property type="molecule type" value="Genomic_DNA"/>
</dbReference>
<reference evidence="3 4" key="1">
    <citation type="journal article" date="2017" name="ISME J.">
        <title>Potential for microbial H2 and metal transformations associated with novel bacteria and archaea in deep terrestrial subsurface sediments.</title>
        <authorList>
            <person name="Hernsdorf A.W."/>
            <person name="Amano Y."/>
            <person name="Miyakawa K."/>
            <person name="Ise K."/>
            <person name="Suzuki Y."/>
            <person name="Anantharaman K."/>
            <person name="Probst A."/>
            <person name="Burstein D."/>
            <person name="Thomas B.C."/>
            <person name="Banfield J.F."/>
        </authorList>
    </citation>
    <scope>NUCLEOTIDE SEQUENCE [LARGE SCALE GENOMIC DNA]</scope>
    <source>
        <strain evidence="3">HGW-Kuenenbacteria-1</strain>
    </source>
</reference>
<evidence type="ECO:0000313" key="3">
    <source>
        <dbReference type="EMBL" id="PKL72718.1"/>
    </source>
</evidence>
<organism evidence="3 4">
    <name type="scientific">Candidatus Kuenenbacteria bacterium HGW-Kuenenbacteria-1</name>
    <dbReference type="NCBI Taxonomy" id="2013812"/>
    <lineage>
        <taxon>Bacteria</taxon>
        <taxon>Candidatus Kueneniibacteriota</taxon>
    </lineage>
</organism>
<dbReference type="PANTHER" id="PTHR33393:SF11">
    <property type="entry name" value="POLYGLUTAMINE SYNTHESIS ACCESSORY PROTEIN RV0574C-RELATED"/>
    <property type="match status" value="1"/>
</dbReference>
<dbReference type="PANTHER" id="PTHR33393">
    <property type="entry name" value="POLYGLUTAMINE SYNTHESIS ACCESSORY PROTEIN RV0574C-RELATED"/>
    <property type="match status" value="1"/>
</dbReference>
<dbReference type="InterPro" id="IPR029052">
    <property type="entry name" value="Metallo-depent_PP-like"/>
</dbReference>
<dbReference type="Pfam" id="PF09587">
    <property type="entry name" value="PGA_cap"/>
    <property type="match status" value="1"/>
</dbReference>
<dbReference type="NCBIfam" id="TIGR04336">
    <property type="entry name" value="AmmeMemoSam_B"/>
    <property type="match status" value="1"/>
</dbReference>
<dbReference type="Gene3D" id="3.60.21.10">
    <property type="match status" value="1"/>
</dbReference>
<dbReference type="SUPFAM" id="SSF56300">
    <property type="entry name" value="Metallo-dependent phosphatases"/>
    <property type="match status" value="1"/>
</dbReference>
<comment type="caution">
    <text evidence="3">The sequence shown here is derived from an EMBL/GenBank/DDBJ whole genome shotgun (WGS) entry which is preliminary data.</text>
</comment>
<evidence type="ECO:0000313" key="4">
    <source>
        <dbReference type="Proteomes" id="UP000233414"/>
    </source>
</evidence>
<dbReference type="CDD" id="cd07361">
    <property type="entry name" value="MEMO_like"/>
    <property type="match status" value="1"/>
</dbReference>
<dbReference type="AlphaFoldDB" id="A0A2N1UPA1"/>
<evidence type="ECO:0000256" key="1">
    <source>
        <dbReference type="ARBA" id="ARBA00005662"/>
    </source>
</evidence>
<accession>A0A2N1UPA1</accession>
<dbReference type="CDD" id="cd07381">
    <property type="entry name" value="MPP_CapA"/>
    <property type="match status" value="1"/>
</dbReference>
<sequence length="627" mass="71844">MQRIKTTMLFSILILLIIIQAGLIFCYQSSFKDASKGLHLSTAQKNNIAPSNMPTHYSYFSKKEFFDEAYEQAIGQIKSADSKIYGGIIPHHLIVKDKIAAFFEGIKQNNYETIILIGPNHFRQGKSDIILSQAQWKTPYGIIEPDLNLIEKLKQIAGINIEEEPFIAEHSISGLVGFIKKSFPDSQIVPIILKNKTSSEKSTQLAKAIYENVDPEKILVLSSVDFSHYQPTAVANFHDQKSNSVISNFDFDKIYNLEIDSPSSIYVLLKYLEKIKAKNSELIFSTNSGTLIQKTDEPTTSHNFFYFKKHEVKKESLINFLFFGDLMLDRNVGQKIKQHGLDYFFSKLAGEENRFFQGIDIISANLEGATTNNGAHYNPKMAYDFAFNPEIIKALKKYHFNFFNLANNHFSDQGEKGITETTQNLDKLKLNYSGCRDGMIDEKCASKIIEIDNRKIGLIGLSMVYSELDKKKLDDIFKKIKNKTDLIIVNIHWGTEYSHKFSKTQQEIAYQLIDAGADIVIGHHPHVVQGMEIYRNKPIFYSLGNFIFDQYFSKDTQEGLAVGVNVIQSKEQNKLEFYLFPFKSIASQVKLMDNKEKNKFLENFINWSNIDEKIIEQIKSNKIEFNY</sequence>
<dbReference type="Gene3D" id="3.40.830.10">
    <property type="entry name" value="LigB-like"/>
    <property type="match status" value="1"/>
</dbReference>
<dbReference type="Proteomes" id="UP000233414">
    <property type="component" value="Unassembled WGS sequence"/>
</dbReference>
<name>A0A2N1UPA1_9BACT</name>
<dbReference type="InterPro" id="IPR002737">
    <property type="entry name" value="MEMO1_fam"/>
</dbReference>
<dbReference type="SMART" id="SM00854">
    <property type="entry name" value="PGA_cap"/>
    <property type="match status" value="1"/>
</dbReference>
<dbReference type="InterPro" id="IPR019079">
    <property type="entry name" value="Capsule_synth_CapA"/>
</dbReference>